<gene>
    <name evidence="10" type="ordered locus">CD196_3311</name>
</gene>
<feature type="transmembrane region" description="Helical" evidence="7">
    <location>
        <begin position="200"/>
        <end position="218"/>
    </location>
</feature>
<feature type="transmembrane region" description="Helical" evidence="7">
    <location>
        <begin position="98"/>
        <end position="117"/>
    </location>
</feature>
<dbReference type="Pfam" id="PF16916">
    <property type="entry name" value="ZT_dimer"/>
    <property type="match status" value="1"/>
</dbReference>
<name>A0A0H3NBX9_CLODC</name>
<reference evidence="10 11" key="1">
    <citation type="journal article" date="2009" name="Genome Biol.">
        <title>Comparative genome and phenotypic analysis of Clostridium difficile 027 strains provides insight into the evolution of a hypervirulent bacterium.</title>
        <authorList>
            <person name="Stabler R.A."/>
            <person name="He M."/>
            <person name="Dawson L."/>
            <person name="Martin M."/>
            <person name="Valiente E."/>
            <person name="Corton C."/>
            <person name="Lawley T.D."/>
            <person name="Sebaihia M."/>
            <person name="Quail M.A."/>
            <person name="Rose G."/>
            <person name="Gerding D.N."/>
            <person name="Gibert M."/>
            <person name="Popoff M.R."/>
            <person name="Parkhill J."/>
            <person name="Dougan G."/>
            <person name="Wren B.W."/>
        </authorList>
    </citation>
    <scope>NUCLEOTIDE SEQUENCE [LARGE SCALE GENOMIC DNA]</scope>
    <source>
        <strain evidence="10 11">CD196</strain>
    </source>
</reference>
<feature type="domain" description="Cation efflux protein transmembrane" evidence="8">
    <location>
        <begin position="34"/>
        <end position="225"/>
    </location>
</feature>
<feature type="transmembrane region" description="Helical" evidence="7">
    <location>
        <begin position="129"/>
        <end position="146"/>
    </location>
</feature>
<feature type="domain" description="Cation efflux protein cytoplasmic" evidence="9">
    <location>
        <begin position="230"/>
        <end position="307"/>
    </location>
</feature>
<evidence type="ECO:0000256" key="4">
    <source>
        <dbReference type="ARBA" id="ARBA00022692"/>
    </source>
</evidence>
<protein>
    <submittedName>
        <fullName evidence="10">Cation efflux protein</fullName>
    </submittedName>
</protein>
<dbReference type="InterPro" id="IPR036837">
    <property type="entry name" value="Cation_efflux_CTD_sf"/>
</dbReference>
<feature type="transmembrane region" description="Helical" evidence="7">
    <location>
        <begin position="177"/>
        <end position="194"/>
    </location>
</feature>
<sequence>MFRCRFLIIFRLFHKGGINMETRYEEANKITIQSILWNVVLTIIKVIAGVIGNSSAMIADGLHSASDIISSIGVLIGNYVSSRPGDREHNYGHEKAETLVSFVLSILLIFVSITIGIEAIKSLFNLDALSVPSILPLVVSVISILIKEYQYRITIKVAKKINSPALKADAWHHRSDALSSVAAFIGIGGSILGFKPLDPIASIVVAIFVAKVGISILISSVNELMDVSVDEEEIKELKFIVADTEGVKNLGDIKTRKHGAMAYVDLTICVDENLTVKQGHDIATKLEKHIIKHMEFVKGITVHVEPCTNCQGNKCNN</sequence>
<evidence type="ECO:0000313" key="11">
    <source>
        <dbReference type="Proteomes" id="UP000002068"/>
    </source>
</evidence>
<dbReference type="KEGG" id="cdc:CD196_3311"/>
<dbReference type="Gene3D" id="1.20.1510.10">
    <property type="entry name" value="Cation efflux protein transmembrane domain"/>
    <property type="match status" value="1"/>
</dbReference>
<dbReference type="SUPFAM" id="SSF160240">
    <property type="entry name" value="Cation efflux protein cytoplasmic domain-like"/>
    <property type="match status" value="1"/>
</dbReference>
<evidence type="ECO:0000259" key="9">
    <source>
        <dbReference type="Pfam" id="PF16916"/>
    </source>
</evidence>
<organism evidence="10 11">
    <name type="scientific">Clostridioides difficile (strain CD196)</name>
    <name type="common">Peptoclostridium difficile</name>
    <dbReference type="NCBI Taxonomy" id="645462"/>
    <lineage>
        <taxon>Bacteria</taxon>
        <taxon>Bacillati</taxon>
        <taxon>Bacillota</taxon>
        <taxon>Clostridia</taxon>
        <taxon>Peptostreptococcales</taxon>
        <taxon>Peptostreptococcaceae</taxon>
        <taxon>Clostridioides</taxon>
    </lineage>
</organism>
<evidence type="ECO:0000313" key="10">
    <source>
        <dbReference type="EMBL" id="CBA66693.1"/>
    </source>
</evidence>
<comment type="subcellular location">
    <subcellularLocation>
        <location evidence="1">Membrane</location>
        <topology evidence="1">Multi-pass membrane protein</topology>
    </subcellularLocation>
</comment>
<accession>A0A0H3NBX9</accession>
<dbReference type="GO" id="GO:0016020">
    <property type="term" value="C:membrane"/>
    <property type="evidence" value="ECO:0007669"/>
    <property type="project" value="UniProtKB-SubCell"/>
</dbReference>
<dbReference type="Pfam" id="PF01545">
    <property type="entry name" value="Cation_efflux"/>
    <property type="match status" value="1"/>
</dbReference>
<evidence type="ECO:0000256" key="1">
    <source>
        <dbReference type="ARBA" id="ARBA00004141"/>
    </source>
</evidence>
<comment type="similarity">
    <text evidence="2">Belongs to the cation diffusion facilitator (CDF) transporter (TC 2.A.4) family.</text>
</comment>
<evidence type="ECO:0000256" key="7">
    <source>
        <dbReference type="SAM" id="Phobius"/>
    </source>
</evidence>
<dbReference type="HOGENOM" id="CLU_013430_3_3_9"/>
<dbReference type="NCBIfam" id="TIGR01297">
    <property type="entry name" value="CDF"/>
    <property type="match status" value="1"/>
</dbReference>
<proteinExistence type="inferred from homology"/>
<dbReference type="InterPro" id="IPR050291">
    <property type="entry name" value="CDF_Transporter"/>
</dbReference>
<evidence type="ECO:0000256" key="2">
    <source>
        <dbReference type="ARBA" id="ARBA00008114"/>
    </source>
</evidence>
<dbReference type="Gene3D" id="3.30.70.1350">
    <property type="entry name" value="Cation efflux protein, cytoplasmic domain"/>
    <property type="match status" value="1"/>
</dbReference>
<evidence type="ECO:0000256" key="3">
    <source>
        <dbReference type="ARBA" id="ARBA00022448"/>
    </source>
</evidence>
<dbReference type="PANTHER" id="PTHR43840">
    <property type="entry name" value="MITOCHONDRIAL METAL TRANSPORTER 1-RELATED"/>
    <property type="match status" value="1"/>
</dbReference>
<dbReference type="InterPro" id="IPR027470">
    <property type="entry name" value="Cation_efflux_CTD"/>
</dbReference>
<dbReference type="Proteomes" id="UP000002068">
    <property type="component" value="Chromosome"/>
</dbReference>
<dbReference type="PANTHER" id="PTHR43840:SF15">
    <property type="entry name" value="MITOCHONDRIAL METAL TRANSPORTER 1-RELATED"/>
    <property type="match status" value="1"/>
</dbReference>
<keyword evidence="4 7" id="KW-0812">Transmembrane</keyword>
<dbReference type="FunFam" id="1.20.1510.10:FF:000006">
    <property type="entry name" value="Divalent cation efflux transporter"/>
    <property type="match status" value="1"/>
</dbReference>
<keyword evidence="3" id="KW-0813">Transport</keyword>
<evidence type="ECO:0000259" key="8">
    <source>
        <dbReference type="Pfam" id="PF01545"/>
    </source>
</evidence>
<dbReference type="EMBL" id="FN538970">
    <property type="protein sequence ID" value="CBA66693.1"/>
    <property type="molecule type" value="Genomic_DNA"/>
</dbReference>
<evidence type="ECO:0000256" key="6">
    <source>
        <dbReference type="ARBA" id="ARBA00023136"/>
    </source>
</evidence>
<keyword evidence="5 7" id="KW-1133">Transmembrane helix</keyword>
<dbReference type="InterPro" id="IPR058533">
    <property type="entry name" value="Cation_efflux_TM"/>
</dbReference>
<dbReference type="AlphaFoldDB" id="A0A0H3NBX9"/>
<feature type="transmembrane region" description="Helical" evidence="7">
    <location>
        <begin position="30"/>
        <end position="51"/>
    </location>
</feature>
<keyword evidence="6 7" id="KW-0472">Membrane</keyword>
<dbReference type="InterPro" id="IPR027469">
    <property type="entry name" value="Cation_efflux_TMD_sf"/>
</dbReference>
<dbReference type="SUPFAM" id="SSF161111">
    <property type="entry name" value="Cation efflux protein transmembrane domain-like"/>
    <property type="match status" value="1"/>
</dbReference>
<dbReference type="GO" id="GO:0008324">
    <property type="term" value="F:monoatomic cation transmembrane transporter activity"/>
    <property type="evidence" value="ECO:0007669"/>
    <property type="project" value="InterPro"/>
</dbReference>
<evidence type="ECO:0000256" key="5">
    <source>
        <dbReference type="ARBA" id="ARBA00022989"/>
    </source>
</evidence>
<dbReference type="InterPro" id="IPR002524">
    <property type="entry name" value="Cation_efflux"/>
</dbReference>